<dbReference type="InterPro" id="IPR036890">
    <property type="entry name" value="HATPase_C_sf"/>
</dbReference>
<dbReference type="GO" id="GO:0016020">
    <property type="term" value="C:membrane"/>
    <property type="evidence" value="ECO:0007669"/>
    <property type="project" value="InterPro"/>
</dbReference>
<feature type="region of interest" description="Disordered" evidence="10">
    <location>
        <begin position="268"/>
        <end position="287"/>
    </location>
</feature>
<evidence type="ECO:0000259" key="12">
    <source>
        <dbReference type="Pfam" id="PF02518"/>
    </source>
</evidence>
<evidence type="ECO:0000256" key="11">
    <source>
        <dbReference type="SAM" id="Phobius"/>
    </source>
</evidence>
<feature type="transmembrane region" description="Helical" evidence="11">
    <location>
        <begin position="68"/>
        <end position="94"/>
    </location>
</feature>
<evidence type="ECO:0000256" key="5">
    <source>
        <dbReference type="ARBA" id="ARBA00022741"/>
    </source>
</evidence>
<evidence type="ECO:0000256" key="8">
    <source>
        <dbReference type="ARBA" id="ARBA00023012"/>
    </source>
</evidence>
<protein>
    <recommendedName>
        <fullName evidence="2">histidine kinase</fullName>
        <ecNumber evidence="2">2.7.13.3</ecNumber>
    </recommendedName>
</protein>
<keyword evidence="4" id="KW-0808">Transferase</keyword>
<dbReference type="GO" id="GO:0046983">
    <property type="term" value="F:protein dimerization activity"/>
    <property type="evidence" value="ECO:0007669"/>
    <property type="project" value="InterPro"/>
</dbReference>
<evidence type="ECO:0000313" key="15">
    <source>
        <dbReference type="Proteomes" id="UP001165124"/>
    </source>
</evidence>
<dbReference type="Gene3D" id="1.20.5.1930">
    <property type="match status" value="1"/>
</dbReference>
<dbReference type="InterPro" id="IPR003594">
    <property type="entry name" value="HATPase_dom"/>
</dbReference>
<dbReference type="Pfam" id="PF02518">
    <property type="entry name" value="HATPase_c"/>
    <property type="match status" value="1"/>
</dbReference>
<evidence type="ECO:0000256" key="3">
    <source>
        <dbReference type="ARBA" id="ARBA00022553"/>
    </source>
</evidence>
<keyword evidence="6 14" id="KW-0418">Kinase</keyword>
<dbReference type="GO" id="GO:0005524">
    <property type="term" value="F:ATP binding"/>
    <property type="evidence" value="ECO:0007669"/>
    <property type="project" value="UniProtKB-KW"/>
</dbReference>
<feature type="transmembrane region" description="Helical" evidence="11">
    <location>
        <begin position="46"/>
        <end position="61"/>
    </location>
</feature>
<evidence type="ECO:0000256" key="7">
    <source>
        <dbReference type="ARBA" id="ARBA00022840"/>
    </source>
</evidence>
<keyword evidence="11" id="KW-1133">Transmembrane helix</keyword>
<evidence type="ECO:0000256" key="9">
    <source>
        <dbReference type="SAM" id="Coils"/>
    </source>
</evidence>
<evidence type="ECO:0000256" key="6">
    <source>
        <dbReference type="ARBA" id="ARBA00022777"/>
    </source>
</evidence>
<accession>A0A9W6PYI1</accession>
<feature type="coiled-coil region" evidence="9">
    <location>
        <begin position="150"/>
        <end position="184"/>
    </location>
</feature>
<comment type="caution">
    <text evidence="14">The sequence shown here is derived from an EMBL/GenBank/DDBJ whole genome shotgun (WGS) entry which is preliminary data.</text>
</comment>
<dbReference type="PANTHER" id="PTHR24421:SF10">
    <property type="entry name" value="NITRATE_NITRITE SENSOR PROTEIN NARQ"/>
    <property type="match status" value="1"/>
</dbReference>
<dbReference type="EC" id="2.7.13.3" evidence="2"/>
<feature type="transmembrane region" description="Helical" evidence="11">
    <location>
        <begin position="130"/>
        <end position="150"/>
    </location>
</feature>
<dbReference type="Pfam" id="PF07730">
    <property type="entry name" value="HisKA_3"/>
    <property type="match status" value="1"/>
</dbReference>
<dbReference type="InterPro" id="IPR011712">
    <property type="entry name" value="Sig_transdc_His_kin_sub3_dim/P"/>
</dbReference>
<keyword evidence="15" id="KW-1185">Reference proteome</keyword>
<keyword evidence="9" id="KW-0175">Coiled coil</keyword>
<keyword evidence="3" id="KW-0597">Phosphoprotein</keyword>
<keyword evidence="8" id="KW-0902">Two-component regulatory system</keyword>
<sequence length="383" mass="41995">MGRVLLRRSSREWVDDVAVAAAAALLSFLLLLGARADYDPDPPLSAEVAFGGASLALLMLLRRRRPLLVWAVLMAGQLFSTAVVGPLGLALFTVAVHRSWWTACAAAGTEAALITVAFMDSTWRSEREYWETLAVFLLGIAVLVAAGMLVRSRRQLVESWKERARQAEEQQQLRVEEARHLERERIAREMHDVLAHRISLLAVHAGALEFGEDATERQREAAGVIRRCAYQAMEDLREVIGVLRDDGADAERPQPTLTDVPALVEESRRTGTPVTLDDRVPDPASVPESVGRHAFRVVQEGLTNARKHAPGCRVEVRLEAADSGLTIEIVNPLPVGRAAELPGAGAGLIGLRERAELVGGRLEHGRTPENDFVLRAWLPLPSR</sequence>
<evidence type="ECO:0000256" key="2">
    <source>
        <dbReference type="ARBA" id="ARBA00012438"/>
    </source>
</evidence>
<dbReference type="SUPFAM" id="SSF55874">
    <property type="entry name" value="ATPase domain of HSP90 chaperone/DNA topoisomerase II/histidine kinase"/>
    <property type="match status" value="1"/>
</dbReference>
<keyword evidence="11" id="KW-0812">Transmembrane</keyword>
<dbReference type="CDD" id="cd16917">
    <property type="entry name" value="HATPase_UhpB-NarQ-NarX-like"/>
    <property type="match status" value="1"/>
</dbReference>
<reference evidence="14" key="1">
    <citation type="submission" date="2023-02" db="EMBL/GenBank/DDBJ databases">
        <title>Actinomadura rubrobrunea NBRC 14622.</title>
        <authorList>
            <person name="Ichikawa N."/>
            <person name="Sato H."/>
            <person name="Tonouchi N."/>
        </authorList>
    </citation>
    <scope>NUCLEOTIDE SEQUENCE</scope>
    <source>
        <strain evidence="14">NBRC 14622</strain>
    </source>
</reference>
<dbReference type="GO" id="GO:0000155">
    <property type="term" value="F:phosphorelay sensor kinase activity"/>
    <property type="evidence" value="ECO:0007669"/>
    <property type="project" value="InterPro"/>
</dbReference>
<keyword evidence="7" id="KW-0067">ATP-binding</keyword>
<dbReference type="PANTHER" id="PTHR24421">
    <property type="entry name" value="NITRATE/NITRITE SENSOR PROTEIN NARX-RELATED"/>
    <property type="match status" value="1"/>
</dbReference>
<organism evidence="14 15">
    <name type="scientific">Actinomadura rubrobrunea</name>
    <dbReference type="NCBI Taxonomy" id="115335"/>
    <lineage>
        <taxon>Bacteria</taxon>
        <taxon>Bacillati</taxon>
        <taxon>Actinomycetota</taxon>
        <taxon>Actinomycetes</taxon>
        <taxon>Streptosporangiales</taxon>
        <taxon>Thermomonosporaceae</taxon>
        <taxon>Actinomadura</taxon>
    </lineage>
</organism>
<dbReference type="InterPro" id="IPR050482">
    <property type="entry name" value="Sensor_HK_TwoCompSys"/>
</dbReference>
<feature type="domain" description="Histidine kinase/HSP90-like ATPase" evidence="12">
    <location>
        <begin position="292"/>
        <end position="381"/>
    </location>
</feature>
<evidence type="ECO:0000256" key="4">
    <source>
        <dbReference type="ARBA" id="ARBA00022679"/>
    </source>
</evidence>
<evidence type="ECO:0000259" key="13">
    <source>
        <dbReference type="Pfam" id="PF07730"/>
    </source>
</evidence>
<gene>
    <name evidence="14" type="ORF">Arub01_32960</name>
</gene>
<name>A0A9W6PYI1_9ACTN</name>
<feature type="domain" description="Signal transduction histidine kinase subgroup 3 dimerisation and phosphoacceptor" evidence="13">
    <location>
        <begin position="182"/>
        <end position="246"/>
    </location>
</feature>
<evidence type="ECO:0000313" key="14">
    <source>
        <dbReference type="EMBL" id="GLW65052.1"/>
    </source>
</evidence>
<keyword evidence="11" id="KW-0472">Membrane</keyword>
<comment type="catalytic activity">
    <reaction evidence="1">
        <text>ATP + protein L-histidine = ADP + protein N-phospho-L-histidine.</text>
        <dbReference type="EC" id="2.7.13.3"/>
    </reaction>
</comment>
<dbReference type="AlphaFoldDB" id="A0A9W6PYI1"/>
<evidence type="ECO:0000256" key="10">
    <source>
        <dbReference type="SAM" id="MobiDB-lite"/>
    </source>
</evidence>
<feature type="transmembrane region" description="Helical" evidence="11">
    <location>
        <begin position="100"/>
        <end position="118"/>
    </location>
</feature>
<keyword evidence="5" id="KW-0547">Nucleotide-binding</keyword>
<dbReference type="EMBL" id="BSRZ01000007">
    <property type="protein sequence ID" value="GLW65052.1"/>
    <property type="molecule type" value="Genomic_DNA"/>
</dbReference>
<dbReference type="Proteomes" id="UP001165124">
    <property type="component" value="Unassembled WGS sequence"/>
</dbReference>
<dbReference type="Gene3D" id="3.30.565.10">
    <property type="entry name" value="Histidine kinase-like ATPase, C-terminal domain"/>
    <property type="match status" value="1"/>
</dbReference>
<proteinExistence type="predicted"/>
<evidence type="ECO:0000256" key="1">
    <source>
        <dbReference type="ARBA" id="ARBA00000085"/>
    </source>
</evidence>